<keyword evidence="10" id="KW-1185">Reference proteome</keyword>
<dbReference type="FunFam" id="3.30.160.60:FF:000110">
    <property type="entry name" value="Zinc finger protein-like"/>
    <property type="match status" value="1"/>
</dbReference>
<dbReference type="SMART" id="SM00355">
    <property type="entry name" value="ZnF_C2H2"/>
    <property type="match status" value="14"/>
</dbReference>
<dbReference type="PROSITE" id="PS50157">
    <property type="entry name" value="ZINC_FINGER_C2H2_2"/>
    <property type="match status" value="7"/>
</dbReference>
<organism evidence="9 10">
    <name type="scientific">Megalurothrips usitatus</name>
    <name type="common">bean blossom thrips</name>
    <dbReference type="NCBI Taxonomy" id="439358"/>
    <lineage>
        <taxon>Eukaryota</taxon>
        <taxon>Metazoa</taxon>
        <taxon>Ecdysozoa</taxon>
        <taxon>Arthropoda</taxon>
        <taxon>Hexapoda</taxon>
        <taxon>Insecta</taxon>
        <taxon>Pterygota</taxon>
        <taxon>Neoptera</taxon>
        <taxon>Paraneoptera</taxon>
        <taxon>Thysanoptera</taxon>
        <taxon>Terebrantia</taxon>
        <taxon>Thripoidea</taxon>
        <taxon>Thripidae</taxon>
        <taxon>Megalurothrips</taxon>
    </lineage>
</organism>
<evidence type="ECO:0000256" key="2">
    <source>
        <dbReference type="ARBA" id="ARBA00022723"/>
    </source>
</evidence>
<keyword evidence="3" id="KW-0677">Repeat</keyword>
<feature type="domain" description="C2H2-type" evidence="8">
    <location>
        <begin position="31"/>
        <end position="62"/>
    </location>
</feature>
<dbReference type="EMBL" id="JAPTSV010000001">
    <property type="protein sequence ID" value="KAJ1532246.1"/>
    <property type="molecule type" value="Genomic_DNA"/>
</dbReference>
<gene>
    <name evidence="9" type="ORF">ONE63_000862</name>
</gene>
<evidence type="ECO:0000256" key="6">
    <source>
        <dbReference type="ARBA" id="ARBA00023242"/>
    </source>
</evidence>
<protein>
    <recommendedName>
        <fullName evidence="8">C2H2-type domain-containing protein</fullName>
    </recommendedName>
</protein>
<dbReference type="GO" id="GO:0000978">
    <property type="term" value="F:RNA polymerase II cis-regulatory region sequence-specific DNA binding"/>
    <property type="evidence" value="ECO:0007669"/>
    <property type="project" value="TreeGrafter"/>
</dbReference>
<comment type="subcellular location">
    <subcellularLocation>
        <location evidence="1">Nucleus</location>
    </subcellularLocation>
</comment>
<evidence type="ECO:0000313" key="9">
    <source>
        <dbReference type="EMBL" id="KAJ1532246.1"/>
    </source>
</evidence>
<proteinExistence type="predicted"/>
<dbReference type="Gene3D" id="3.30.160.60">
    <property type="entry name" value="Classic Zinc Finger"/>
    <property type="match status" value="6"/>
</dbReference>
<dbReference type="PROSITE" id="PS00028">
    <property type="entry name" value="ZINC_FINGER_C2H2_1"/>
    <property type="match status" value="5"/>
</dbReference>
<name>A0AAV7Y6U2_9NEOP</name>
<dbReference type="InterPro" id="IPR036236">
    <property type="entry name" value="Znf_C2H2_sf"/>
</dbReference>
<evidence type="ECO:0000256" key="3">
    <source>
        <dbReference type="ARBA" id="ARBA00022737"/>
    </source>
</evidence>
<dbReference type="GO" id="GO:0008270">
    <property type="term" value="F:zinc ion binding"/>
    <property type="evidence" value="ECO:0007669"/>
    <property type="project" value="UniProtKB-KW"/>
</dbReference>
<evidence type="ECO:0000256" key="4">
    <source>
        <dbReference type="ARBA" id="ARBA00022771"/>
    </source>
</evidence>
<dbReference type="Proteomes" id="UP001075354">
    <property type="component" value="Chromosome 1"/>
</dbReference>
<sequence>METHLWSEAHREVEAAVNRSVAIVVTRRTALRCRAPGCFASFRYNAQLARHERLCEHRGAAGRPDLGPSTASDRYQARFRCAVCGALRRSRLSLQKHKLQCHRVCRQAPGCYFCSVCSLDFPTATSAAEHRLGQAHRDAVRDRREAKAGGVLRPLRRCPHCRWRARGLAELRRHVEDAHPDRKHRCALCGLAFTLPQEVSRHHRLVHAVAAATDNAAPPTPVVLGVDEEPPFGCRLCGFSTDSRAEFIFHQVLHGPASAEEGAGDAPDRSASRGRYRCPVCAKLYRKVALRAHLHVHTGERPFRCGRCDKSFSRKDSCVTHELTAHPSRPPEVEDGDDALEQERQLQHAVLSIAPSAASAATVRRVVPVVAPHPQRPQAQDLSGQGQDRERKHLCDVCGKCFFNKRTLRQHQVSLHGVKPQPCPRPGCAHRARSAAELRAHEATHGSGPERRGGFECGTCHFHARTKALLRRHEKIHSGEKAYRCEFERCHFATRVSSHLVRHRRLHTGAKPFCCPHCSHRCNNLENLRKHVLNTNKHPGKFMYECRFCAGAAGDAAAEAGDGAEQFKTNLAAEFKTHLALAHPERFRSQAAAATFVAGIYDKAADQEPGDQALVLVKPRKVRGERKSQQAQAAAAILAMSYPGVPDDDAAAEEDVPTSLLPKHSLLDAELFPVVVADLAGLADLDADSPQPQDVVYIQLEGDEGDVVVLEN</sequence>
<dbReference type="PANTHER" id="PTHR24376:SF225">
    <property type="entry name" value="C2H2-TYPE DOMAIN-CONTAINING PROTEIN"/>
    <property type="match status" value="1"/>
</dbReference>
<dbReference type="SUPFAM" id="SSF57667">
    <property type="entry name" value="beta-beta-alpha zinc fingers"/>
    <property type="match status" value="6"/>
</dbReference>
<keyword evidence="5" id="KW-0862">Zinc</keyword>
<accession>A0AAV7Y6U2</accession>
<dbReference type="InterPro" id="IPR013087">
    <property type="entry name" value="Znf_C2H2_type"/>
</dbReference>
<keyword evidence="4 7" id="KW-0863">Zinc-finger</keyword>
<feature type="domain" description="C2H2-type" evidence="8">
    <location>
        <begin position="393"/>
        <end position="420"/>
    </location>
</feature>
<evidence type="ECO:0000256" key="5">
    <source>
        <dbReference type="ARBA" id="ARBA00022833"/>
    </source>
</evidence>
<dbReference type="GO" id="GO:0001228">
    <property type="term" value="F:DNA-binding transcription activator activity, RNA polymerase II-specific"/>
    <property type="evidence" value="ECO:0007669"/>
    <property type="project" value="TreeGrafter"/>
</dbReference>
<reference evidence="9" key="1">
    <citation type="submission" date="2022-12" db="EMBL/GenBank/DDBJ databases">
        <title>Chromosome-level genome assembly of the bean flower thrips Megalurothrips usitatus.</title>
        <authorList>
            <person name="Ma L."/>
            <person name="Liu Q."/>
            <person name="Li H."/>
            <person name="Cai W."/>
        </authorList>
    </citation>
    <scope>NUCLEOTIDE SEQUENCE</scope>
    <source>
        <strain evidence="9">Cailab_2022a</strain>
    </source>
</reference>
<feature type="domain" description="C2H2-type" evidence="8">
    <location>
        <begin position="455"/>
        <end position="482"/>
    </location>
</feature>
<dbReference type="GO" id="GO:0005634">
    <property type="term" value="C:nucleus"/>
    <property type="evidence" value="ECO:0007669"/>
    <property type="project" value="UniProtKB-SubCell"/>
</dbReference>
<evidence type="ECO:0000259" key="8">
    <source>
        <dbReference type="PROSITE" id="PS50157"/>
    </source>
</evidence>
<evidence type="ECO:0000256" key="7">
    <source>
        <dbReference type="PROSITE-ProRule" id="PRU00042"/>
    </source>
</evidence>
<feature type="domain" description="C2H2-type" evidence="8">
    <location>
        <begin position="483"/>
        <end position="512"/>
    </location>
</feature>
<feature type="domain" description="C2H2-type" evidence="8">
    <location>
        <begin position="303"/>
        <end position="331"/>
    </location>
</feature>
<keyword evidence="6" id="KW-0539">Nucleus</keyword>
<feature type="domain" description="C2H2-type" evidence="8">
    <location>
        <begin position="184"/>
        <end position="208"/>
    </location>
</feature>
<keyword evidence="2" id="KW-0479">Metal-binding</keyword>
<dbReference type="PANTHER" id="PTHR24376">
    <property type="entry name" value="ZINC FINGER PROTEIN"/>
    <property type="match status" value="1"/>
</dbReference>
<comment type="caution">
    <text evidence="9">The sequence shown here is derived from an EMBL/GenBank/DDBJ whole genome shotgun (WGS) entry which is preliminary data.</text>
</comment>
<dbReference type="AlphaFoldDB" id="A0AAV7Y6U2"/>
<evidence type="ECO:0000256" key="1">
    <source>
        <dbReference type="ARBA" id="ARBA00004123"/>
    </source>
</evidence>
<feature type="domain" description="C2H2-type" evidence="8">
    <location>
        <begin position="276"/>
        <end position="302"/>
    </location>
</feature>
<evidence type="ECO:0000313" key="10">
    <source>
        <dbReference type="Proteomes" id="UP001075354"/>
    </source>
</evidence>